<dbReference type="Gene3D" id="3.10.350.10">
    <property type="entry name" value="LysM domain"/>
    <property type="match status" value="1"/>
</dbReference>
<reference evidence="3 4" key="1">
    <citation type="submission" date="2019-03" db="EMBL/GenBank/DDBJ databases">
        <title>Genomic Encyclopedia of Archaeal and Bacterial Type Strains, Phase II (KMG-II): from individual species to whole genera.</title>
        <authorList>
            <person name="Goeker M."/>
        </authorList>
    </citation>
    <scope>NUCLEOTIDE SEQUENCE [LARGE SCALE GENOMIC DNA]</scope>
    <source>
        <strain evidence="3 4">ATCC 25309</strain>
    </source>
</reference>
<feature type="domain" description="LysM" evidence="2">
    <location>
        <begin position="64"/>
        <end position="107"/>
    </location>
</feature>
<dbReference type="Proteomes" id="UP000295662">
    <property type="component" value="Unassembled WGS sequence"/>
</dbReference>
<feature type="region of interest" description="Disordered" evidence="1">
    <location>
        <begin position="29"/>
        <end position="73"/>
    </location>
</feature>
<gene>
    <name evidence="3" type="ORF">EI77_03015</name>
</gene>
<dbReference type="SUPFAM" id="SSF54106">
    <property type="entry name" value="LysM domain"/>
    <property type="match status" value="1"/>
</dbReference>
<protein>
    <submittedName>
        <fullName evidence="3">D-gamma-glutamyl-meso-diaminopimelic acid endopeptidase CwlS</fullName>
    </submittedName>
</protein>
<accession>A0A4R7RUE4</accession>
<dbReference type="RefSeq" id="WP_208300357.1">
    <property type="nucleotide sequence ID" value="NZ_SOCA01000005.1"/>
</dbReference>
<organism evidence="3 4">
    <name type="scientific">Prosthecobacter fusiformis</name>
    <dbReference type="NCBI Taxonomy" id="48464"/>
    <lineage>
        <taxon>Bacteria</taxon>
        <taxon>Pseudomonadati</taxon>
        <taxon>Verrucomicrobiota</taxon>
        <taxon>Verrucomicrobiia</taxon>
        <taxon>Verrucomicrobiales</taxon>
        <taxon>Verrucomicrobiaceae</taxon>
        <taxon>Prosthecobacter</taxon>
    </lineage>
</organism>
<dbReference type="PROSITE" id="PS51782">
    <property type="entry name" value="LYSM"/>
    <property type="match status" value="1"/>
</dbReference>
<feature type="compositionally biased region" description="Low complexity" evidence="1">
    <location>
        <begin position="48"/>
        <end position="70"/>
    </location>
</feature>
<dbReference type="CDD" id="cd00118">
    <property type="entry name" value="LysM"/>
    <property type="match status" value="1"/>
</dbReference>
<dbReference type="EMBL" id="SOCA01000005">
    <property type="protein sequence ID" value="TDU69362.1"/>
    <property type="molecule type" value="Genomic_DNA"/>
</dbReference>
<dbReference type="InterPro" id="IPR018392">
    <property type="entry name" value="LysM"/>
</dbReference>
<dbReference type="PANTHER" id="PTHR33734:SF22">
    <property type="entry name" value="MEMBRANE-BOUND LYTIC MUREIN TRANSGLYCOSYLASE D"/>
    <property type="match status" value="1"/>
</dbReference>
<sequence length="109" mass="11530">MARKDYPFDASGNYVTAWASEGESAASNDDVARWQASHGGSVSRRQPSPVTKVSSKKSSSGRTSSYTIKSGDTLGGIARKHSTTVAKIKAANGLKSDMIRAGKTLKIPR</sequence>
<dbReference type="SMART" id="SM00257">
    <property type="entry name" value="LysM"/>
    <property type="match status" value="1"/>
</dbReference>
<dbReference type="PANTHER" id="PTHR33734">
    <property type="entry name" value="LYSM DOMAIN-CONTAINING GPI-ANCHORED PROTEIN 2"/>
    <property type="match status" value="1"/>
</dbReference>
<dbReference type="Pfam" id="PF01476">
    <property type="entry name" value="LysM"/>
    <property type="match status" value="1"/>
</dbReference>
<proteinExistence type="predicted"/>
<evidence type="ECO:0000256" key="1">
    <source>
        <dbReference type="SAM" id="MobiDB-lite"/>
    </source>
</evidence>
<dbReference type="InterPro" id="IPR036779">
    <property type="entry name" value="LysM_dom_sf"/>
</dbReference>
<comment type="caution">
    <text evidence="3">The sequence shown here is derived from an EMBL/GenBank/DDBJ whole genome shotgun (WGS) entry which is preliminary data.</text>
</comment>
<dbReference type="AlphaFoldDB" id="A0A4R7RUE4"/>
<evidence type="ECO:0000259" key="2">
    <source>
        <dbReference type="PROSITE" id="PS51782"/>
    </source>
</evidence>
<keyword evidence="4" id="KW-1185">Reference proteome</keyword>
<evidence type="ECO:0000313" key="4">
    <source>
        <dbReference type="Proteomes" id="UP000295662"/>
    </source>
</evidence>
<name>A0A4R7RUE4_9BACT</name>
<evidence type="ECO:0000313" key="3">
    <source>
        <dbReference type="EMBL" id="TDU69362.1"/>
    </source>
</evidence>